<evidence type="ECO:0000256" key="1">
    <source>
        <dbReference type="ARBA" id="ARBA00001231"/>
    </source>
</evidence>
<name>A0A1B7MPI1_9AGAM</name>
<evidence type="ECO:0000256" key="7">
    <source>
        <dbReference type="SAM" id="SignalP"/>
    </source>
</evidence>
<dbReference type="SUPFAM" id="SSF55545">
    <property type="entry name" value="beta-N-acetylhexosaminidase-like domain"/>
    <property type="match status" value="1"/>
</dbReference>
<evidence type="ECO:0000256" key="6">
    <source>
        <dbReference type="ARBA" id="ARBA00023295"/>
    </source>
</evidence>
<evidence type="ECO:0000256" key="3">
    <source>
        <dbReference type="ARBA" id="ARBA00012663"/>
    </source>
</evidence>
<dbReference type="PRINTS" id="PR00738">
    <property type="entry name" value="GLHYDRLASE20"/>
</dbReference>
<evidence type="ECO:0000313" key="10">
    <source>
        <dbReference type="EMBL" id="OAX34525.1"/>
    </source>
</evidence>
<reference evidence="10 11" key="1">
    <citation type="submission" date="2016-06" db="EMBL/GenBank/DDBJ databases">
        <title>Comparative genomics of the ectomycorrhizal sister species Rhizopogon vinicolor and Rhizopogon vesiculosus (Basidiomycota: Boletales) reveals a divergence of the mating type B locus.</title>
        <authorList>
            <consortium name="DOE Joint Genome Institute"/>
            <person name="Mujic A.B."/>
            <person name="Kuo A."/>
            <person name="Tritt A."/>
            <person name="Lipzen A."/>
            <person name="Chen C."/>
            <person name="Johnson J."/>
            <person name="Sharma A."/>
            <person name="Barry K."/>
            <person name="Grigoriev I.V."/>
            <person name="Spatafora J.W."/>
        </authorList>
    </citation>
    <scope>NUCLEOTIDE SEQUENCE [LARGE SCALE GENOMIC DNA]</scope>
    <source>
        <strain evidence="10 11">AM-OR11-026</strain>
    </source>
</reference>
<dbReference type="Gene3D" id="3.20.20.80">
    <property type="entry name" value="Glycosidases"/>
    <property type="match status" value="1"/>
</dbReference>
<accession>A0A1B7MPI1</accession>
<dbReference type="Pfam" id="PF00728">
    <property type="entry name" value="Glyco_hydro_20"/>
    <property type="match status" value="1"/>
</dbReference>
<feature type="domain" description="Glycoside hydrolase family 20 catalytic" evidence="8">
    <location>
        <begin position="141"/>
        <end position="171"/>
    </location>
</feature>
<dbReference type="PANTHER" id="PTHR22600">
    <property type="entry name" value="BETA-HEXOSAMINIDASE"/>
    <property type="match status" value="1"/>
</dbReference>
<dbReference type="Gene3D" id="3.30.379.10">
    <property type="entry name" value="Chitobiase/beta-hexosaminidase domain 2-like"/>
    <property type="match status" value="1"/>
</dbReference>
<dbReference type="InterPro" id="IPR017853">
    <property type="entry name" value="GH"/>
</dbReference>
<evidence type="ECO:0000259" key="9">
    <source>
        <dbReference type="Pfam" id="PF14845"/>
    </source>
</evidence>
<dbReference type="SUPFAM" id="SSF51445">
    <property type="entry name" value="(Trans)glycosidases"/>
    <property type="match status" value="1"/>
</dbReference>
<dbReference type="GO" id="GO:0016231">
    <property type="term" value="F:beta-N-acetylglucosaminidase activity"/>
    <property type="evidence" value="ECO:0007669"/>
    <property type="project" value="TreeGrafter"/>
</dbReference>
<feature type="domain" description="Beta-hexosaminidase eukaryotic type N-terminal" evidence="9">
    <location>
        <begin position="78"/>
        <end position="118"/>
    </location>
</feature>
<feature type="chain" id="PRO_5008597459" description="beta-N-acetylhexosaminidase" evidence="7">
    <location>
        <begin position="25"/>
        <end position="242"/>
    </location>
</feature>
<proteinExistence type="inferred from homology"/>
<dbReference type="PANTHER" id="PTHR22600:SF58">
    <property type="entry name" value="BETA-HEXOSAMINIDASE"/>
    <property type="match status" value="1"/>
</dbReference>
<organism evidence="10 11">
    <name type="scientific">Rhizopogon vinicolor AM-OR11-026</name>
    <dbReference type="NCBI Taxonomy" id="1314800"/>
    <lineage>
        <taxon>Eukaryota</taxon>
        <taxon>Fungi</taxon>
        <taxon>Dikarya</taxon>
        <taxon>Basidiomycota</taxon>
        <taxon>Agaricomycotina</taxon>
        <taxon>Agaricomycetes</taxon>
        <taxon>Agaricomycetidae</taxon>
        <taxon>Boletales</taxon>
        <taxon>Suillineae</taxon>
        <taxon>Rhizopogonaceae</taxon>
        <taxon>Rhizopogon</taxon>
    </lineage>
</organism>
<dbReference type="Proteomes" id="UP000092154">
    <property type="component" value="Unassembled WGS sequence"/>
</dbReference>
<dbReference type="EC" id="3.2.1.52" evidence="3"/>
<protein>
    <recommendedName>
        <fullName evidence="3">beta-N-acetylhexosaminidase</fullName>
        <ecNumber evidence="3">3.2.1.52</ecNumber>
    </recommendedName>
</protein>
<dbReference type="InterPro" id="IPR029019">
    <property type="entry name" value="HEX_eukaryotic_N"/>
</dbReference>
<dbReference type="InParanoid" id="A0A1B7MPI1"/>
<dbReference type="InterPro" id="IPR029018">
    <property type="entry name" value="Hex-like_dom2"/>
</dbReference>
<comment type="catalytic activity">
    <reaction evidence="1">
        <text>Hydrolysis of terminal non-reducing N-acetyl-D-hexosamine residues in N-acetyl-beta-D-hexosaminides.</text>
        <dbReference type="EC" id="3.2.1.52"/>
    </reaction>
</comment>
<dbReference type="Pfam" id="PF14845">
    <property type="entry name" value="Glycohydro_20b2"/>
    <property type="match status" value="1"/>
</dbReference>
<keyword evidence="7" id="KW-0732">Signal</keyword>
<dbReference type="InterPro" id="IPR015883">
    <property type="entry name" value="Glyco_hydro_20_cat"/>
</dbReference>
<dbReference type="GO" id="GO:0016020">
    <property type="term" value="C:membrane"/>
    <property type="evidence" value="ECO:0007669"/>
    <property type="project" value="TreeGrafter"/>
</dbReference>
<dbReference type="GO" id="GO:0005975">
    <property type="term" value="P:carbohydrate metabolic process"/>
    <property type="evidence" value="ECO:0007669"/>
    <property type="project" value="InterPro"/>
</dbReference>
<keyword evidence="11" id="KW-1185">Reference proteome</keyword>
<evidence type="ECO:0000256" key="5">
    <source>
        <dbReference type="ARBA" id="ARBA00023180"/>
    </source>
</evidence>
<dbReference type="InterPro" id="IPR025705">
    <property type="entry name" value="Beta_hexosaminidase_sua/sub"/>
</dbReference>
<dbReference type="EMBL" id="KV448600">
    <property type="protein sequence ID" value="OAX34525.1"/>
    <property type="molecule type" value="Genomic_DNA"/>
</dbReference>
<evidence type="ECO:0000313" key="11">
    <source>
        <dbReference type="Proteomes" id="UP000092154"/>
    </source>
</evidence>
<sequence>MAPSRYVGLLVLVAASILPSGMTALEVSPSFYFDVQVEGAPVDLYDAVGQVQYYLETDQPLSLTSSATVEPIASEAVTLLGTRSEEHQLTILADGSTATLTANSTLGLYRGLTTFNQLFYYYGGVTYTLLAPISITETPAYPFRGLALDTSRNYYPVTDILRTLDAMSWVKEIDTPGHTVIIGATYTDSVACFDAAPWATYANEPPAGHLRFALPEVIHELYRFLARRHRKHPSFVLHKYWR</sequence>
<feature type="signal peptide" evidence="7">
    <location>
        <begin position="1"/>
        <end position="24"/>
    </location>
</feature>
<evidence type="ECO:0000259" key="8">
    <source>
        <dbReference type="Pfam" id="PF00728"/>
    </source>
</evidence>
<dbReference type="GO" id="GO:0030203">
    <property type="term" value="P:glycosaminoglycan metabolic process"/>
    <property type="evidence" value="ECO:0007669"/>
    <property type="project" value="TreeGrafter"/>
</dbReference>
<keyword evidence="4" id="KW-0378">Hydrolase</keyword>
<dbReference type="STRING" id="1314800.A0A1B7MPI1"/>
<evidence type="ECO:0000256" key="2">
    <source>
        <dbReference type="ARBA" id="ARBA00006285"/>
    </source>
</evidence>
<dbReference type="OrthoDB" id="428480at2759"/>
<evidence type="ECO:0000256" key="4">
    <source>
        <dbReference type="ARBA" id="ARBA00022801"/>
    </source>
</evidence>
<gene>
    <name evidence="10" type="ORF">K503DRAFT_868857</name>
</gene>
<dbReference type="AlphaFoldDB" id="A0A1B7MPI1"/>
<keyword evidence="6" id="KW-0326">Glycosidase</keyword>
<comment type="similarity">
    <text evidence="2">Belongs to the glycosyl hydrolase 20 family.</text>
</comment>
<keyword evidence="5" id="KW-0325">Glycoprotein</keyword>